<feature type="compositionally biased region" description="Acidic residues" evidence="8">
    <location>
        <begin position="401"/>
        <end position="410"/>
    </location>
</feature>
<evidence type="ECO:0000256" key="2">
    <source>
        <dbReference type="ARBA" id="ARBA00022692"/>
    </source>
</evidence>
<gene>
    <name evidence="11" type="ORF">V5O48_019091</name>
</gene>
<keyword evidence="7 9" id="KW-0472">Membrane</keyword>
<feature type="transmembrane region" description="Helical" evidence="9">
    <location>
        <begin position="161"/>
        <end position="178"/>
    </location>
</feature>
<feature type="transmembrane region" description="Helical" evidence="9">
    <location>
        <begin position="57"/>
        <end position="76"/>
    </location>
</feature>
<feature type="transmembrane region" description="Helical" evidence="9">
    <location>
        <begin position="337"/>
        <end position="361"/>
    </location>
</feature>
<dbReference type="InterPro" id="IPR036640">
    <property type="entry name" value="ABC1_TM_sf"/>
</dbReference>
<reference evidence="11 12" key="1">
    <citation type="submission" date="2024-02" db="EMBL/GenBank/DDBJ databases">
        <title>A draft genome for the cacao thread blight pathogen Marasmius crinis-equi.</title>
        <authorList>
            <person name="Cohen S.P."/>
            <person name="Baruah I.K."/>
            <person name="Amoako-Attah I."/>
            <person name="Bukari Y."/>
            <person name="Meinhardt L.W."/>
            <person name="Bailey B.A."/>
        </authorList>
    </citation>
    <scope>NUCLEOTIDE SEQUENCE [LARGE SCALE GENOMIC DNA]</scope>
    <source>
        <strain evidence="11 12">GH-76</strain>
    </source>
</reference>
<keyword evidence="6 9" id="KW-1133">Transmembrane helix</keyword>
<dbReference type="Gene3D" id="1.20.1560.10">
    <property type="entry name" value="ABC transporter type 1, transmembrane domain"/>
    <property type="match status" value="1"/>
</dbReference>
<feature type="domain" description="ABC transmembrane type-1" evidence="10">
    <location>
        <begin position="303"/>
        <end position="563"/>
    </location>
</feature>
<keyword evidence="12" id="KW-1185">Reference proteome</keyword>
<dbReference type="PROSITE" id="PS50929">
    <property type="entry name" value="ABC_TM1F"/>
    <property type="match status" value="1"/>
</dbReference>
<dbReference type="PANTHER" id="PTHR24223:SF353">
    <property type="entry name" value="ABC TRANSPORTER ATP-BINDING PROTEIN_PERMEASE VMR1-RELATED"/>
    <property type="match status" value="1"/>
</dbReference>
<accession>A0ABR3EJC6</accession>
<dbReference type="InterPro" id="IPR050173">
    <property type="entry name" value="ABC_transporter_C-like"/>
</dbReference>
<feature type="region of interest" description="Disordered" evidence="8">
    <location>
        <begin position="390"/>
        <end position="410"/>
    </location>
</feature>
<keyword evidence="2 9" id="KW-0812">Transmembrane</keyword>
<evidence type="ECO:0000259" key="10">
    <source>
        <dbReference type="PROSITE" id="PS50929"/>
    </source>
</evidence>
<comment type="caution">
    <text evidence="11">The sequence shown here is derived from an EMBL/GenBank/DDBJ whole genome shotgun (WGS) entry which is preliminary data.</text>
</comment>
<keyword evidence="3" id="KW-0677">Repeat</keyword>
<sequence length="566" mass="63676">EGKIKLPVHADEVENGLDSDLSQNAPDPFDVAVPEDFVEGYPVEEEIFWKQVEWRKYVLSFFAASIFILQSLQLGLSVEDGSGITTDIVGNALDVYYAFYLLVLCVRSIQYRNVEAHSESVLHISGLSVISALFLATLAILPTTSPGSQPALQHVSPVTDYLWYTVVALYLTTSFIALSTPQGPPLHYPPSAVYLPKTVETITNIDKENVTGLDAASPWGYLMFSYTTKVVMLGNIAESLEIGDLPILPANMRSVINFEAMRKVAQNVKLRFGNWSAKPGSGWNVGYQLVRLNIGPLTVQFWLAVVSAVLFYLPPWFLNLLVIYLQNDPERRDRGWGWVYVFGMIVANVIMYLLTAQLWSISTTIIQTRFRIQLNSILYAKTLVRKDAISSSGPSAKKDDEPEDSSKEDDEIDFSTKAQIMTLMTTDTDRVSEFAWHLFTLIDSPVELVIGSLFVYKLLGVSSLYGLAVIVLSLPMNHFAGKIVVDAQENLMKARDERIALMNEILGGIRMLKFMAWERSFESKVMKIRERELKYQKLNYIIETLWNGIWNATPVLVTLVAFFHFS</sequence>
<dbReference type="PANTHER" id="PTHR24223">
    <property type="entry name" value="ATP-BINDING CASSETTE SUB-FAMILY C"/>
    <property type="match status" value="1"/>
</dbReference>
<feature type="transmembrane region" description="Helical" evidence="9">
    <location>
        <begin position="88"/>
        <end position="109"/>
    </location>
</feature>
<evidence type="ECO:0000256" key="9">
    <source>
        <dbReference type="SAM" id="Phobius"/>
    </source>
</evidence>
<proteinExistence type="predicted"/>
<feature type="non-terminal residue" evidence="11">
    <location>
        <position position="1"/>
    </location>
</feature>
<organism evidence="11 12">
    <name type="scientific">Marasmius crinis-equi</name>
    <dbReference type="NCBI Taxonomy" id="585013"/>
    <lineage>
        <taxon>Eukaryota</taxon>
        <taxon>Fungi</taxon>
        <taxon>Dikarya</taxon>
        <taxon>Basidiomycota</taxon>
        <taxon>Agaricomycotina</taxon>
        <taxon>Agaricomycetes</taxon>
        <taxon>Agaricomycetidae</taxon>
        <taxon>Agaricales</taxon>
        <taxon>Marasmiineae</taxon>
        <taxon>Marasmiaceae</taxon>
        <taxon>Marasmius</taxon>
    </lineage>
</organism>
<dbReference type="SUPFAM" id="SSF90123">
    <property type="entry name" value="ABC transporter transmembrane region"/>
    <property type="match status" value="1"/>
</dbReference>
<dbReference type="Pfam" id="PF00664">
    <property type="entry name" value="ABC_membrane"/>
    <property type="match status" value="1"/>
</dbReference>
<feature type="transmembrane region" description="Helical" evidence="9">
    <location>
        <begin position="121"/>
        <end position="141"/>
    </location>
</feature>
<keyword evidence="4" id="KW-0547">Nucleotide-binding</keyword>
<evidence type="ECO:0000256" key="6">
    <source>
        <dbReference type="ARBA" id="ARBA00022989"/>
    </source>
</evidence>
<feature type="transmembrane region" description="Helical" evidence="9">
    <location>
        <begin position="458"/>
        <end position="479"/>
    </location>
</feature>
<protein>
    <recommendedName>
        <fullName evidence="10">ABC transmembrane type-1 domain-containing protein</fullName>
    </recommendedName>
</protein>
<evidence type="ECO:0000256" key="4">
    <source>
        <dbReference type="ARBA" id="ARBA00022741"/>
    </source>
</evidence>
<feature type="transmembrane region" description="Helical" evidence="9">
    <location>
        <begin position="538"/>
        <end position="565"/>
    </location>
</feature>
<evidence type="ECO:0000256" key="1">
    <source>
        <dbReference type="ARBA" id="ARBA00022448"/>
    </source>
</evidence>
<name>A0ABR3EJC6_9AGAR</name>
<evidence type="ECO:0000256" key="3">
    <source>
        <dbReference type="ARBA" id="ARBA00022737"/>
    </source>
</evidence>
<evidence type="ECO:0000313" key="11">
    <source>
        <dbReference type="EMBL" id="KAL0562987.1"/>
    </source>
</evidence>
<dbReference type="EMBL" id="JBAHYK010004104">
    <property type="protein sequence ID" value="KAL0562987.1"/>
    <property type="molecule type" value="Genomic_DNA"/>
</dbReference>
<evidence type="ECO:0000313" key="12">
    <source>
        <dbReference type="Proteomes" id="UP001465976"/>
    </source>
</evidence>
<dbReference type="InterPro" id="IPR011527">
    <property type="entry name" value="ABC1_TM_dom"/>
</dbReference>
<dbReference type="CDD" id="cd18596">
    <property type="entry name" value="ABC_6TM_VMR1_D1_like"/>
    <property type="match status" value="1"/>
</dbReference>
<evidence type="ECO:0000256" key="8">
    <source>
        <dbReference type="SAM" id="MobiDB-lite"/>
    </source>
</evidence>
<evidence type="ECO:0000256" key="7">
    <source>
        <dbReference type="ARBA" id="ARBA00023136"/>
    </source>
</evidence>
<feature type="non-terminal residue" evidence="11">
    <location>
        <position position="566"/>
    </location>
</feature>
<feature type="transmembrane region" description="Helical" evidence="9">
    <location>
        <begin position="301"/>
        <end position="325"/>
    </location>
</feature>
<keyword evidence="5" id="KW-0067">ATP-binding</keyword>
<evidence type="ECO:0000256" key="5">
    <source>
        <dbReference type="ARBA" id="ARBA00022840"/>
    </source>
</evidence>
<dbReference type="Proteomes" id="UP001465976">
    <property type="component" value="Unassembled WGS sequence"/>
</dbReference>
<keyword evidence="1" id="KW-0813">Transport</keyword>